<evidence type="ECO:0000259" key="1">
    <source>
        <dbReference type="PROSITE" id="PS51186"/>
    </source>
</evidence>
<dbReference type="GO" id="GO:0016747">
    <property type="term" value="F:acyltransferase activity, transferring groups other than amino-acyl groups"/>
    <property type="evidence" value="ECO:0007669"/>
    <property type="project" value="InterPro"/>
</dbReference>
<evidence type="ECO:0000313" key="2">
    <source>
        <dbReference type="EMBL" id="GHO95526.1"/>
    </source>
</evidence>
<organism evidence="2 3">
    <name type="scientific">Reticulibacter mediterranei</name>
    <dbReference type="NCBI Taxonomy" id="2778369"/>
    <lineage>
        <taxon>Bacteria</taxon>
        <taxon>Bacillati</taxon>
        <taxon>Chloroflexota</taxon>
        <taxon>Ktedonobacteria</taxon>
        <taxon>Ktedonobacterales</taxon>
        <taxon>Reticulibacteraceae</taxon>
        <taxon>Reticulibacter</taxon>
    </lineage>
</organism>
<dbReference type="InterPro" id="IPR016181">
    <property type="entry name" value="Acyl_CoA_acyltransferase"/>
</dbReference>
<dbReference type="EMBL" id="BNJK01000001">
    <property type="protein sequence ID" value="GHO95526.1"/>
    <property type="molecule type" value="Genomic_DNA"/>
</dbReference>
<dbReference type="PROSITE" id="PS51186">
    <property type="entry name" value="GNAT"/>
    <property type="match status" value="1"/>
</dbReference>
<evidence type="ECO:0000313" key="3">
    <source>
        <dbReference type="Proteomes" id="UP000597444"/>
    </source>
</evidence>
<dbReference type="Pfam" id="PF00583">
    <property type="entry name" value="Acetyltransf_1"/>
    <property type="match status" value="1"/>
</dbReference>
<gene>
    <name evidence="2" type="ORF">KSF_055740</name>
</gene>
<dbReference type="CDD" id="cd04301">
    <property type="entry name" value="NAT_SF"/>
    <property type="match status" value="1"/>
</dbReference>
<dbReference type="Gene3D" id="3.40.630.30">
    <property type="match status" value="1"/>
</dbReference>
<dbReference type="SUPFAM" id="SSF55729">
    <property type="entry name" value="Acyl-CoA N-acyltransferases (Nat)"/>
    <property type="match status" value="1"/>
</dbReference>
<dbReference type="Proteomes" id="UP000597444">
    <property type="component" value="Unassembled WGS sequence"/>
</dbReference>
<dbReference type="RefSeq" id="WP_220206198.1">
    <property type="nucleotide sequence ID" value="NZ_BNJK01000001.1"/>
</dbReference>
<name>A0A8J3IUJ9_9CHLR</name>
<dbReference type="AlphaFoldDB" id="A0A8J3IUJ9"/>
<feature type="domain" description="N-acetyltransferase" evidence="1">
    <location>
        <begin position="135"/>
        <end position="274"/>
    </location>
</feature>
<sequence>MQNILQHLNDPALPAAMERNFAEEMLSFGRGLPGGEVHEDTELLWFFTGRPHLNGVLLTRFAQDKTAYINTRIEETLAYFKERRVDIGWSVGPSSRPADLAAHLEEYGFVYAVDTIGMAVEIQQIQTSVPTSSELVIREVLDGETLLQLRDIEMQGFDGTQEIAQGYYDTYMKIGFGNNHPWHHYIGYLNEKAVAITSLLLHAGVAGIYGVATLPEARKQGIGATMTLHAIQEAEGLGYRIAMLSPSDMSQGIYERIGFQERCRISHYGWSFTS</sequence>
<comment type="caution">
    <text evidence="2">The sequence shown here is derived from an EMBL/GenBank/DDBJ whole genome shotgun (WGS) entry which is preliminary data.</text>
</comment>
<proteinExistence type="predicted"/>
<keyword evidence="3" id="KW-1185">Reference proteome</keyword>
<reference evidence="2" key="1">
    <citation type="submission" date="2020-10" db="EMBL/GenBank/DDBJ databases">
        <title>Taxonomic study of unclassified bacteria belonging to the class Ktedonobacteria.</title>
        <authorList>
            <person name="Yabe S."/>
            <person name="Wang C.M."/>
            <person name="Zheng Y."/>
            <person name="Sakai Y."/>
            <person name="Cavaletti L."/>
            <person name="Monciardini P."/>
            <person name="Donadio S."/>
        </authorList>
    </citation>
    <scope>NUCLEOTIDE SEQUENCE</scope>
    <source>
        <strain evidence="2">ID150040</strain>
    </source>
</reference>
<dbReference type="InterPro" id="IPR000182">
    <property type="entry name" value="GNAT_dom"/>
</dbReference>
<protein>
    <recommendedName>
        <fullName evidence="1">N-acetyltransferase domain-containing protein</fullName>
    </recommendedName>
</protein>
<accession>A0A8J3IUJ9</accession>